<dbReference type="InterPro" id="IPR027417">
    <property type="entry name" value="P-loop_NTPase"/>
</dbReference>
<name>A0A7X9FQR0_9DELT</name>
<organism evidence="1 2">
    <name type="scientific">SAR324 cluster bacterium</name>
    <dbReference type="NCBI Taxonomy" id="2024889"/>
    <lineage>
        <taxon>Bacteria</taxon>
        <taxon>Deltaproteobacteria</taxon>
        <taxon>SAR324 cluster</taxon>
    </lineage>
</organism>
<dbReference type="EMBL" id="JAAZON010000229">
    <property type="protein sequence ID" value="NMC62588.1"/>
    <property type="molecule type" value="Genomic_DNA"/>
</dbReference>
<protein>
    <recommendedName>
        <fullName evidence="3">Type II secretion system protein GspE</fullName>
    </recommendedName>
</protein>
<sequence>MREEIKELVLNGASAAEIKRTAIKAGMLTLRASAIMRMKEGVTTVEEVVSVTAPD</sequence>
<evidence type="ECO:0008006" key="3">
    <source>
        <dbReference type="Google" id="ProtNLM"/>
    </source>
</evidence>
<reference evidence="1 2" key="1">
    <citation type="journal article" date="2020" name="Biotechnol. Biofuels">
        <title>New insights from the biogas microbiome by comprehensive genome-resolved metagenomics of nearly 1600 species originating from multiple anaerobic digesters.</title>
        <authorList>
            <person name="Campanaro S."/>
            <person name="Treu L."/>
            <person name="Rodriguez-R L.M."/>
            <person name="Kovalovszki A."/>
            <person name="Ziels R.M."/>
            <person name="Maus I."/>
            <person name="Zhu X."/>
            <person name="Kougias P.G."/>
            <person name="Basile A."/>
            <person name="Luo G."/>
            <person name="Schluter A."/>
            <person name="Konstantinidis K.T."/>
            <person name="Angelidaki I."/>
        </authorList>
    </citation>
    <scope>NUCLEOTIDE SEQUENCE [LARGE SCALE GENOMIC DNA]</scope>
    <source>
        <strain evidence="1">AS27yjCOA_65</strain>
    </source>
</reference>
<proteinExistence type="predicted"/>
<gene>
    <name evidence="1" type="ORF">GYA55_05400</name>
</gene>
<dbReference type="Proteomes" id="UP000524246">
    <property type="component" value="Unassembled WGS sequence"/>
</dbReference>
<dbReference type="Gene3D" id="3.40.50.300">
    <property type="entry name" value="P-loop containing nucleotide triphosphate hydrolases"/>
    <property type="match status" value="1"/>
</dbReference>
<accession>A0A7X9FQR0</accession>
<comment type="caution">
    <text evidence="1">The sequence shown here is derived from an EMBL/GenBank/DDBJ whole genome shotgun (WGS) entry which is preliminary data.</text>
</comment>
<evidence type="ECO:0000313" key="1">
    <source>
        <dbReference type="EMBL" id="NMC62588.1"/>
    </source>
</evidence>
<evidence type="ECO:0000313" key="2">
    <source>
        <dbReference type="Proteomes" id="UP000524246"/>
    </source>
</evidence>
<dbReference type="AlphaFoldDB" id="A0A7X9FQR0"/>